<dbReference type="PANTHER" id="PTHR42693">
    <property type="entry name" value="ARYLSULFATASE FAMILY MEMBER"/>
    <property type="match status" value="1"/>
</dbReference>
<keyword evidence="9" id="KW-1185">Reference proteome</keyword>
<evidence type="ECO:0000256" key="2">
    <source>
        <dbReference type="ARBA" id="ARBA00022723"/>
    </source>
</evidence>
<dbReference type="GO" id="GO:0004065">
    <property type="term" value="F:arylsulfatase activity"/>
    <property type="evidence" value="ECO:0007669"/>
    <property type="project" value="TreeGrafter"/>
</dbReference>
<evidence type="ECO:0000259" key="7">
    <source>
        <dbReference type="Pfam" id="PF00884"/>
    </source>
</evidence>
<keyword evidence="5" id="KW-1133">Transmembrane helix</keyword>
<dbReference type="InterPro" id="IPR000917">
    <property type="entry name" value="Sulfatase_N"/>
</dbReference>
<feature type="transmembrane region" description="Helical" evidence="5">
    <location>
        <begin position="147"/>
        <end position="168"/>
    </location>
</feature>
<dbReference type="EMBL" id="BEYU01000084">
    <property type="protein sequence ID" value="GBG30795.1"/>
    <property type="molecule type" value="Genomic_DNA"/>
</dbReference>
<dbReference type="PANTHER" id="PTHR42693:SF49">
    <property type="entry name" value="SULFATASE N-TERMINAL DOMAIN-CONTAINING PROTEIN"/>
    <property type="match status" value="1"/>
</dbReference>
<dbReference type="Gene3D" id="3.30.1120.10">
    <property type="match status" value="1"/>
</dbReference>
<sequence length="508" mass="55155">MGAWSTLALAIALTLTLLSRPTRANKAPNVVILFVDDMGFYDLGCQGNTSVASPRIDALAASGVRFSQWISGASICTPSRGALLTGLPHEEVTLAEALRERGYKTHMTGKWHLGMGRENKAVWGSILAGALALRALGIVGNRGLSGLLVLEAVVFALAWYIVATYTLMNPKNCLLFRNEEIVQQPVKLANLTQRLTADALAFMQKAAHEGDKPWFLFMSYVKVHTALFNEAEFGEVNYLNNIAELDWSVGVLLDELDRLGVADDTLVWFTSDNGPFKERGHEAGSTGPLRGAKGQTFEGGIRVPGLARYPRAFSKGAVLDGAVSTMDIFPTTLALVDRALGPAKYTQPYGLIDGKDISAYASGTDKSSPHEIMFHYCGEELSAVRLDSRYKAHFSTAIWEDGLDSCPSSSICGCAGSAVQLHSPPLLFDLVEDLGESRPLNKDNFAQYEAVMTRIQEVVHAHRATFTAFPSQPNQLELWQDLSLLQCCDPPNCACDLDSTPPYSTSAE</sequence>
<reference evidence="8 9" key="1">
    <citation type="submission" date="2017-12" db="EMBL/GenBank/DDBJ databases">
        <title>Sequencing, de novo assembly and annotation of complete genome of a new Thraustochytrid species, strain FCC1311.</title>
        <authorList>
            <person name="Sedici K."/>
            <person name="Godart F."/>
            <person name="Aiese Cigliano R."/>
            <person name="Sanseverino W."/>
            <person name="Barakat M."/>
            <person name="Ortet P."/>
            <person name="Marechal E."/>
            <person name="Cagnac O."/>
            <person name="Amato A."/>
        </authorList>
    </citation>
    <scope>NUCLEOTIDE SEQUENCE [LARGE SCALE GENOMIC DNA]</scope>
</reference>
<evidence type="ECO:0000256" key="5">
    <source>
        <dbReference type="SAM" id="Phobius"/>
    </source>
</evidence>
<dbReference type="PROSITE" id="PS00523">
    <property type="entry name" value="SULFATASE_1"/>
    <property type="match status" value="1"/>
</dbReference>
<keyword evidence="6" id="KW-0732">Signal</keyword>
<keyword evidence="5" id="KW-0812">Transmembrane</keyword>
<dbReference type="AlphaFoldDB" id="A0A2R5GJJ5"/>
<dbReference type="InterPro" id="IPR024607">
    <property type="entry name" value="Sulfatase_CS"/>
</dbReference>
<protein>
    <submittedName>
        <fullName evidence="8">Arylsulfatase</fullName>
    </submittedName>
</protein>
<keyword evidence="2" id="KW-0479">Metal-binding</keyword>
<dbReference type="InterPro" id="IPR017850">
    <property type="entry name" value="Alkaline_phosphatase_core_sf"/>
</dbReference>
<gene>
    <name evidence="8" type="ORF">FCC1311_079911</name>
</gene>
<keyword evidence="3" id="KW-0378">Hydrolase</keyword>
<evidence type="ECO:0000313" key="8">
    <source>
        <dbReference type="EMBL" id="GBG30795.1"/>
    </source>
</evidence>
<evidence type="ECO:0000256" key="4">
    <source>
        <dbReference type="ARBA" id="ARBA00022837"/>
    </source>
</evidence>
<feature type="domain" description="Sulfatase N-terminal" evidence="7">
    <location>
        <begin position="28"/>
        <end position="336"/>
    </location>
</feature>
<dbReference type="GO" id="GO:0046872">
    <property type="term" value="F:metal ion binding"/>
    <property type="evidence" value="ECO:0007669"/>
    <property type="project" value="UniProtKB-KW"/>
</dbReference>
<name>A0A2R5GJJ5_9STRA</name>
<dbReference type="Pfam" id="PF14707">
    <property type="entry name" value="Sulfatase_C"/>
    <property type="match status" value="1"/>
</dbReference>
<keyword evidence="5" id="KW-0472">Membrane</keyword>
<evidence type="ECO:0000256" key="1">
    <source>
        <dbReference type="ARBA" id="ARBA00008779"/>
    </source>
</evidence>
<dbReference type="InterPro" id="IPR050738">
    <property type="entry name" value="Sulfatase"/>
</dbReference>
<evidence type="ECO:0000256" key="3">
    <source>
        <dbReference type="ARBA" id="ARBA00022801"/>
    </source>
</evidence>
<dbReference type="Proteomes" id="UP000241890">
    <property type="component" value="Unassembled WGS sequence"/>
</dbReference>
<organism evidence="8 9">
    <name type="scientific">Hondaea fermentalgiana</name>
    <dbReference type="NCBI Taxonomy" id="2315210"/>
    <lineage>
        <taxon>Eukaryota</taxon>
        <taxon>Sar</taxon>
        <taxon>Stramenopiles</taxon>
        <taxon>Bigyra</taxon>
        <taxon>Labyrinthulomycetes</taxon>
        <taxon>Thraustochytrida</taxon>
        <taxon>Thraustochytriidae</taxon>
        <taxon>Hondaea</taxon>
    </lineage>
</organism>
<comment type="caution">
    <text evidence="8">The sequence shown here is derived from an EMBL/GenBank/DDBJ whole genome shotgun (WGS) entry which is preliminary data.</text>
</comment>
<feature type="signal peptide" evidence="6">
    <location>
        <begin position="1"/>
        <end position="24"/>
    </location>
</feature>
<dbReference type="Pfam" id="PF00884">
    <property type="entry name" value="Sulfatase"/>
    <property type="match status" value="1"/>
</dbReference>
<feature type="chain" id="PRO_5015310881" evidence="6">
    <location>
        <begin position="25"/>
        <end position="508"/>
    </location>
</feature>
<feature type="transmembrane region" description="Helical" evidence="5">
    <location>
        <begin position="121"/>
        <end position="140"/>
    </location>
</feature>
<dbReference type="OrthoDB" id="195633at2759"/>
<proteinExistence type="inferred from homology"/>
<dbReference type="InParanoid" id="A0A2R5GJJ5"/>
<keyword evidence="4" id="KW-0106">Calcium</keyword>
<dbReference type="SUPFAM" id="SSF53649">
    <property type="entry name" value="Alkaline phosphatase-like"/>
    <property type="match status" value="1"/>
</dbReference>
<evidence type="ECO:0000313" key="9">
    <source>
        <dbReference type="Proteomes" id="UP000241890"/>
    </source>
</evidence>
<dbReference type="Gene3D" id="3.40.720.10">
    <property type="entry name" value="Alkaline Phosphatase, subunit A"/>
    <property type="match status" value="1"/>
</dbReference>
<comment type="similarity">
    <text evidence="1">Belongs to the sulfatase family.</text>
</comment>
<accession>A0A2R5GJJ5</accession>
<evidence type="ECO:0000256" key="6">
    <source>
        <dbReference type="SAM" id="SignalP"/>
    </source>
</evidence>